<accession>A0ABR6RHT4</accession>
<organism evidence="2 3">
    <name type="scientific">Comamonas odontotermitis</name>
    <dbReference type="NCBI Taxonomy" id="379895"/>
    <lineage>
        <taxon>Bacteria</taxon>
        <taxon>Pseudomonadati</taxon>
        <taxon>Pseudomonadota</taxon>
        <taxon>Betaproteobacteria</taxon>
        <taxon>Burkholderiales</taxon>
        <taxon>Comamonadaceae</taxon>
        <taxon>Comamonas</taxon>
    </lineage>
</organism>
<dbReference type="EMBL" id="JACHKZ010000018">
    <property type="protein sequence ID" value="MBB6578726.1"/>
    <property type="molecule type" value="Genomic_DNA"/>
</dbReference>
<dbReference type="RefSeq" id="WP_221452081.1">
    <property type="nucleotide sequence ID" value="NZ_JACHKZ010000018.1"/>
</dbReference>
<feature type="domain" description="N-acetyltransferase" evidence="1">
    <location>
        <begin position="3"/>
        <end position="147"/>
    </location>
</feature>
<protein>
    <submittedName>
        <fullName evidence="2">Ribosomal protein S18 acetylase RimI-like enzyme</fullName>
    </submittedName>
</protein>
<evidence type="ECO:0000313" key="3">
    <source>
        <dbReference type="Proteomes" id="UP000562492"/>
    </source>
</evidence>
<keyword evidence="3" id="KW-1185">Reference proteome</keyword>
<evidence type="ECO:0000313" key="2">
    <source>
        <dbReference type="EMBL" id="MBB6578726.1"/>
    </source>
</evidence>
<proteinExistence type="predicted"/>
<gene>
    <name evidence="2" type="ORF">HNP33_002825</name>
</gene>
<dbReference type="Proteomes" id="UP000562492">
    <property type="component" value="Unassembled WGS sequence"/>
</dbReference>
<name>A0ABR6RHT4_9BURK</name>
<dbReference type="CDD" id="cd04301">
    <property type="entry name" value="NAT_SF"/>
    <property type="match status" value="1"/>
</dbReference>
<dbReference type="Gene3D" id="3.40.630.30">
    <property type="match status" value="1"/>
</dbReference>
<reference evidence="2 3" key="1">
    <citation type="submission" date="2020-08" db="EMBL/GenBank/DDBJ databases">
        <title>Functional genomics of gut bacteria from endangered species of beetles.</title>
        <authorList>
            <person name="Carlos-Shanley C."/>
        </authorList>
    </citation>
    <scope>NUCLEOTIDE SEQUENCE [LARGE SCALE GENOMIC DNA]</scope>
    <source>
        <strain evidence="2 3">S00124</strain>
    </source>
</reference>
<dbReference type="Pfam" id="PF13508">
    <property type="entry name" value="Acetyltransf_7"/>
    <property type="match status" value="1"/>
</dbReference>
<dbReference type="InterPro" id="IPR000182">
    <property type="entry name" value="GNAT_dom"/>
</dbReference>
<dbReference type="PROSITE" id="PS51186">
    <property type="entry name" value="GNAT"/>
    <property type="match status" value="1"/>
</dbReference>
<dbReference type="InterPro" id="IPR016181">
    <property type="entry name" value="Acyl_CoA_acyltransferase"/>
</dbReference>
<evidence type="ECO:0000259" key="1">
    <source>
        <dbReference type="PROSITE" id="PS51186"/>
    </source>
</evidence>
<comment type="caution">
    <text evidence="2">The sequence shown here is derived from an EMBL/GenBank/DDBJ whole genome shotgun (WGS) entry which is preliminary data.</text>
</comment>
<sequence>MMLHIQEIPAQDAPMALLLLADPSEDKIRAYLPGSRCFVASNGAEMVAACVVKPLGGGCHELMSIAVPPTHQKQGHGAALLQWVIAFFRKADAHQLEVGTGSFGYQLAFYQRYGFRVSSIERDFFVNNYPLPIIEDGIALLDMLRLTLQYPRQA</sequence>
<dbReference type="SUPFAM" id="SSF55729">
    <property type="entry name" value="Acyl-CoA N-acyltransferases (Nat)"/>
    <property type="match status" value="1"/>
</dbReference>